<dbReference type="AlphaFoldDB" id="A0AAN8RIT7"/>
<proteinExistence type="predicted"/>
<reference evidence="2 3" key="1">
    <citation type="submission" date="2019-10" db="EMBL/GenBank/DDBJ databases">
        <authorList>
            <person name="Palmer J.M."/>
        </authorList>
    </citation>
    <scope>NUCLEOTIDE SEQUENCE [LARGE SCALE GENOMIC DNA]</scope>
    <source>
        <strain evidence="2 3">TWF506</strain>
    </source>
</reference>
<feature type="region of interest" description="Disordered" evidence="1">
    <location>
        <begin position="380"/>
        <end position="403"/>
    </location>
</feature>
<name>A0AAN8RIT7_9PEZI</name>
<dbReference type="Proteomes" id="UP001307849">
    <property type="component" value="Unassembled WGS sequence"/>
</dbReference>
<evidence type="ECO:0000256" key="1">
    <source>
        <dbReference type="SAM" id="MobiDB-lite"/>
    </source>
</evidence>
<comment type="caution">
    <text evidence="2">The sequence shown here is derived from an EMBL/GenBank/DDBJ whole genome shotgun (WGS) entry which is preliminary data.</text>
</comment>
<evidence type="ECO:0000313" key="2">
    <source>
        <dbReference type="EMBL" id="KAK6499373.1"/>
    </source>
</evidence>
<organism evidence="2 3">
    <name type="scientific">Arthrobotrys conoides</name>
    <dbReference type="NCBI Taxonomy" id="74498"/>
    <lineage>
        <taxon>Eukaryota</taxon>
        <taxon>Fungi</taxon>
        <taxon>Dikarya</taxon>
        <taxon>Ascomycota</taxon>
        <taxon>Pezizomycotina</taxon>
        <taxon>Orbiliomycetes</taxon>
        <taxon>Orbiliales</taxon>
        <taxon>Orbiliaceae</taxon>
        <taxon>Arthrobotrys</taxon>
    </lineage>
</organism>
<feature type="region of interest" description="Disordered" evidence="1">
    <location>
        <begin position="102"/>
        <end position="126"/>
    </location>
</feature>
<accession>A0AAN8RIT7</accession>
<evidence type="ECO:0000313" key="3">
    <source>
        <dbReference type="Proteomes" id="UP001307849"/>
    </source>
</evidence>
<keyword evidence="3" id="KW-1185">Reference proteome</keyword>
<dbReference type="EMBL" id="JAVHJM010000013">
    <property type="protein sequence ID" value="KAK6499373.1"/>
    <property type="molecule type" value="Genomic_DNA"/>
</dbReference>
<sequence>MSETTSEETFDIEAERFLVQLQLALKLLTFEWEANLELLATKLLELCQKYLDHLERVRSLKSNGGLGEVSGINSNGVARKPVGGLVLPDVLDLDGGIGESNGSEINGLDTKKSDVNDSTSDSELSEKQIYDEKLSQESCHLIISHPEFRNRGNKEGYKAWINKNLLSVIDLAVKSKSVQTEDGAEDDLVEGYGAYTFTHSHGPSSESETSLVYIRLDNLTKAPLTVESVQYLLQNTLYPSTETLSKFPGYAGTELIPVPNTEFQDVWDRETLAEWYRGAALLWDGEPFAEDSTAKGGSSGGVPPVAGLAGNLLGAIPLNAVAKSAAAITDVSAITDVATNLVKSDGETKEESTIEAKVETKDQDGTQTTVEAKVEVKVSEIPDTAEGASTPTTLDSTEAGPSTSTIEAVVEAVVEAGSEELKEAIVESTAAIQKSEAALVESTVALAETQTSLVESAVALGKTEVALAESKAAVTEVLESKAALVTSALDLGKSKDSLVKSAISLGKSKSSLFGTVLKFVDKTGEAFGVDLIDDKLYEDGAEDGGKLTGWDKVKSEFPCPFDYPPDKEYKLKFTISVDDCLPSLITAEEALSKIIDTHSPASAPPFAVTSISGRYILNKFLIATHRIVITYICSENVVRYVTGVEADPAGGSMMSSGLDGVEKVLGFMGPNPAAMAAASVLKAGRSMAEQKKKDAAAEFQRKSKTLLRKLWFLTTEVHAFLWFTKPQPGGKYEFDTAFHKASWKLVRENRARIYAEEEKPRLTADVSEDYFIYLQEQTLMLREYTTELEAQAKEMMEDLEKAF</sequence>
<gene>
    <name evidence="2" type="ORF">TWF506_004000</name>
</gene>
<protein>
    <submittedName>
        <fullName evidence="2">Uncharacterized protein</fullName>
    </submittedName>
</protein>
<feature type="compositionally biased region" description="Polar residues" evidence="1">
    <location>
        <begin position="387"/>
        <end position="403"/>
    </location>
</feature>